<evidence type="ECO:0000256" key="1">
    <source>
        <dbReference type="SAM" id="Phobius"/>
    </source>
</evidence>
<evidence type="ECO:0000313" key="3">
    <source>
        <dbReference type="Proteomes" id="UP000569914"/>
    </source>
</evidence>
<dbReference type="RefSeq" id="WP_179747775.1">
    <property type="nucleotide sequence ID" value="NZ_JACCBU010000001.1"/>
</dbReference>
<keyword evidence="1" id="KW-0812">Transmembrane</keyword>
<organism evidence="2 3">
    <name type="scientific">Microlunatus parietis</name>
    <dbReference type="NCBI Taxonomy" id="682979"/>
    <lineage>
        <taxon>Bacteria</taxon>
        <taxon>Bacillati</taxon>
        <taxon>Actinomycetota</taxon>
        <taxon>Actinomycetes</taxon>
        <taxon>Propionibacteriales</taxon>
        <taxon>Propionibacteriaceae</taxon>
        <taxon>Microlunatus</taxon>
    </lineage>
</organism>
<feature type="transmembrane region" description="Helical" evidence="1">
    <location>
        <begin position="133"/>
        <end position="157"/>
    </location>
</feature>
<sequence>MIMTERADEIGRGTLARVAAFVYRYLVLGLFLALLGAPTMIMWILLEPSVSNAIPFVAALAPVAPALSAALYAQRDWSRAPDLNPGRALWRGLRINLVDTLKWWLPVLAVAAVLTVNLGYADTVPGGQTLRPVCLVLLAALALWSGHLLAVTAYFSFRTRDALRVAAAELARWRPTLGLAALLVVAVATVLLTSEAVLLATGWAFAGLLRLTLRPVEADVAERFVQRG</sequence>
<protein>
    <recommendedName>
        <fullName evidence="4">Membrane protein YesL</fullName>
    </recommendedName>
</protein>
<feature type="transmembrane region" description="Helical" evidence="1">
    <location>
        <begin position="21"/>
        <end position="46"/>
    </location>
</feature>
<dbReference type="Proteomes" id="UP000569914">
    <property type="component" value="Unassembled WGS sequence"/>
</dbReference>
<feature type="transmembrane region" description="Helical" evidence="1">
    <location>
        <begin position="103"/>
        <end position="121"/>
    </location>
</feature>
<comment type="caution">
    <text evidence="2">The sequence shown here is derived from an EMBL/GenBank/DDBJ whole genome shotgun (WGS) entry which is preliminary data.</text>
</comment>
<proteinExistence type="predicted"/>
<evidence type="ECO:0008006" key="4">
    <source>
        <dbReference type="Google" id="ProtNLM"/>
    </source>
</evidence>
<feature type="transmembrane region" description="Helical" evidence="1">
    <location>
        <begin position="52"/>
        <end position="73"/>
    </location>
</feature>
<dbReference type="AlphaFoldDB" id="A0A7Y9L6L3"/>
<name>A0A7Y9L6L3_9ACTN</name>
<gene>
    <name evidence="2" type="ORF">BKA15_000238</name>
</gene>
<keyword evidence="3" id="KW-1185">Reference proteome</keyword>
<keyword evidence="1" id="KW-1133">Transmembrane helix</keyword>
<reference evidence="2 3" key="1">
    <citation type="submission" date="2020-07" db="EMBL/GenBank/DDBJ databases">
        <title>Sequencing the genomes of 1000 actinobacteria strains.</title>
        <authorList>
            <person name="Klenk H.-P."/>
        </authorList>
    </citation>
    <scope>NUCLEOTIDE SEQUENCE [LARGE SCALE GENOMIC DNA]</scope>
    <source>
        <strain evidence="2 3">DSM 22083</strain>
    </source>
</reference>
<dbReference type="EMBL" id="JACCBU010000001">
    <property type="protein sequence ID" value="NYE68909.1"/>
    <property type="molecule type" value="Genomic_DNA"/>
</dbReference>
<keyword evidence="1" id="KW-0472">Membrane</keyword>
<accession>A0A7Y9L6L3</accession>
<evidence type="ECO:0000313" key="2">
    <source>
        <dbReference type="EMBL" id="NYE68909.1"/>
    </source>
</evidence>
<feature type="transmembrane region" description="Helical" evidence="1">
    <location>
        <begin position="177"/>
        <end position="206"/>
    </location>
</feature>